<feature type="transmembrane region" description="Helical" evidence="6">
    <location>
        <begin position="129"/>
        <end position="150"/>
    </location>
</feature>
<feature type="transmembrane region" description="Helical" evidence="6">
    <location>
        <begin position="340"/>
        <end position="362"/>
    </location>
</feature>
<dbReference type="Proteomes" id="UP000224203">
    <property type="component" value="Unassembled WGS sequence"/>
</dbReference>
<feature type="transmembrane region" description="Helical" evidence="6">
    <location>
        <begin position="62"/>
        <end position="80"/>
    </location>
</feature>
<feature type="transmembrane region" description="Helical" evidence="6">
    <location>
        <begin position="399"/>
        <end position="418"/>
    </location>
</feature>
<comment type="caution">
    <text evidence="7">The sequence shown here is derived from an EMBL/GenBank/DDBJ whole genome shotgun (WGS) entry which is preliminary data.</text>
</comment>
<gene>
    <name evidence="7" type="ORF">COC69_19800</name>
</gene>
<keyword evidence="4 6" id="KW-1133">Transmembrane helix</keyword>
<feature type="transmembrane region" description="Helical" evidence="6">
    <location>
        <begin position="258"/>
        <end position="285"/>
    </location>
</feature>
<feature type="transmembrane region" description="Helical" evidence="6">
    <location>
        <begin position="219"/>
        <end position="238"/>
    </location>
</feature>
<feature type="transmembrane region" description="Helical" evidence="6">
    <location>
        <begin position="369"/>
        <end position="387"/>
    </location>
</feature>
<dbReference type="Pfam" id="PF01943">
    <property type="entry name" value="Polysacc_synt"/>
    <property type="match status" value="1"/>
</dbReference>
<organism evidence="7 8">
    <name type="scientific">Bacillus cereus</name>
    <dbReference type="NCBI Taxonomy" id="1396"/>
    <lineage>
        <taxon>Bacteria</taxon>
        <taxon>Bacillati</taxon>
        <taxon>Bacillota</taxon>
        <taxon>Bacilli</taxon>
        <taxon>Bacillales</taxon>
        <taxon>Bacillaceae</taxon>
        <taxon>Bacillus</taxon>
        <taxon>Bacillus cereus group</taxon>
    </lineage>
</organism>
<dbReference type="RefSeq" id="WP_098033382.1">
    <property type="nucleotide sequence ID" value="NZ_JAJESL010000005.1"/>
</dbReference>
<keyword evidence="2" id="KW-1003">Cell membrane</keyword>
<evidence type="ECO:0000256" key="3">
    <source>
        <dbReference type="ARBA" id="ARBA00022692"/>
    </source>
</evidence>
<dbReference type="AlphaFoldDB" id="A0A9X7CKW9"/>
<feature type="transmembrane region" description="Helical" evidence="6">
    <location>
        <begin position="306"/>
        <end position="328"/>
    </location>
</feature>
<dbReference type="InterPro" id="IPR002797">
    <property type="entry name" value="Polysacc_synth"/>
</dbReference>
<feature type="transmembrane region" description="Helical" evidence="6">
    <location>
        <begin position="170"/>
        <end position="198"/>
    </location>
</feature>
<comment type="subcellular location">
    <subcellularLocation>
        <location evidence="1">Cell membrane</location>
        <topology evidence="1">Multi-pass membrane protein</topology>
    </subcellularLocation>
</comment>
<dbReference type="InterPro" id="IPR050833">
    <property type="entry name" value="Poly_Biosynth_Transport"/>
</dbReference>
<evidence type="ECO:0000256" key="5">
    <source>
        <dbReference type="ARBA" id="ARBA00023136"/>
    </source>
</evidence>
<reference evidence="7 8" key="1">
    <citation type="submission" date="2017-09" db="EMBL/GenBank/DDBJ databases">
        <title>Large-scale bioinformatics analysis of Bacillus genomes uncovers conserved roles of natural products in bacterial physiology.</title>
        <authorList>
            <consortium name="Agbiome Team Llc"/>
            <person name="Bleich R.M."/>
            <person name="Grubbs K.J."/>
            <person name="Santa Maria K.C."/>
            <person name="Allen S.E."/>
            <person name="Farag S."/>
            <person name="Shank E.A."/>
            <person name="Bowers A."/>
        </authorList>
    </citation>
    <scope>NUCLEOTIDE SEQUENCE [LARGE SCALE GENOMIC DNA]</scope>
    <source>
        <strain evidence="7 8">AFS041711</strain>
    </source>
</reference>
<dbReference type="GO" id="GO:0005886">
    <property type="term" value="C:plasma membrane"/>
    <property type="evidence" value="ECO:0007669"/>
    <property type="project" value="UniProtKB-SubCell"/>
</dbReference>
<protein>
    <submittedName>
        <fullName evidence="7">Sugar isomerase</fullName>
    </submittedName>
</protein>
<dbReference type="PANTHER" id="PTHR30250:SF11">
    <property type="entry name" value="O-ANTIGEN TRANSPORTER-RELATED"/>
    <property type="match status" value="1"/>
</dbReference>
<name>A0A9X7CKW9_BACCE</name>
<dbReference type="PANTHER" id="PTHR30250">
    <property type="entry name" value="PST FAMILY PREDICTED COLANIC ACID TRANSPORTER"/>
    <property type="match status" value="1"/>
</dbReference>
<evidence type="ECO:0000256" key="6">
    <source>
        <dbReference type="SAM" id="Phobius"/>
    </source>
</evidence>
<evidence type="ECO:0000313" key="8">
    <source>
        <dbReference type="Proteomes" id="UP000224203"/>
    </source>
</evidence>
<feature type="transmembrane region" description="Helical" evidence="6">
    <location>
        <begin position="100"/>
        <end position="122"/>
    </location>
</feature>
<evidence type="ECO:0000256" key="4">
    <source>
        <dbReference type="ARBA" id="ARBA00022989"/>
    </source>
</evidence>
<evidence type="ECO:0000256" key="1">
    <source>
        <dbReference type="ARBA" id="ARBA00004651"/>
    </source>
</evidence>
<evidence type="ECO:0000313" key="7">
    <source>
        <dbReference type="EMBL" id="PGS77411.1"/>
    </source>
</evidence>
<accession>A0A9X7CKW9</accession>
<keyword evidence="7" id="KW-0413">Isomerase</keyword>
<evidence type="ECO:0000256" key="2">
    <source>
        <dbReference type="ARBA" id="ARBA00022475"/>
    </source>
</evidence>
<sequence>MMQILANLRGEIHNNIIQLRKKGFFSLLLTKFLVQFVGFGSVILVAKFISPESMAQIKSLQTYLILAVLIGTFGIDTAILKYCAEPREDSEKNYLLSYAIRRSIIFCVIAVLLFNLFLFFVPKYSISQWGLYTLCIPMLAMTNILMSYLLALKKVNRMAVIQSIIKIQNAVFIIIGTWLFGIKGFIIATVLGLLLGLLPLFKEINSIKILHKIPSKVPYAFWSIAFFSFLANFTNNIGNYADIIIMDSFTTDRVEMGYYAIATIFLLGATQVTATLQSIYTPYLAEKNKDIRALKAMTFDIQKKTIIISIVVGVAVYIASMIFVPIFYGEAYINTAKYTGILMIKYVLYSSYAITAAMLVSLGKMRENFYVTIISTPIALFSSYLAIQNFSVVGVAWAQVFNGLIILVLQYSMVFRVLKKCA</sequence>
<keyword evidence="5 6" id="KW-0472">Membrane</keyword>
<keyword evidence="3 6" id="KW-0812">Transmembrane</keyword>
<proteinExistence type="predicted"/>
<dbReference type="EMBL" id="NULI01000111">
    <property type="protein sequence ID" value="PGS77411.1"/>
    <property type="molecule type" value="Genomic_DNA"/>
</dbReference>
<dbReference type="GO" id="GO:0016853">
    <property type="term" value="F:isomerase activity"/>
    <property type="evidence" value="ECO:0007669"/>
    <property type="project" value="UniProtKB-KW"/>
</dbReference>
<feature type="transmembrane region" description="Helical" evidence="6">
    <location>
        <begin position="32"/>
        <end position="50"/>
    </location>
</feature>